<keyword evidence="5" id="KW-0472">Membrane</keyword>
<reference evidence="8" key="1">
    <citation type="journal article" date="2019" name="Nat. Commun.">
        <title>Expansion of phycobilisome linker gene families in mesophilic red algae.</title>
        <authorList>
            <person name="Lee J."/>
            <person name="Kim D."/>
            <person name="Bhattacharya D."/>
            <person name="Yoon H.S."/>
        </authorList>
    </citation>
    <scope>NUCLEOTIDE SEQUENCE [LARGE SCALE GENOMIC DNA]</scope>
    <source>
        <strain evidence="8">CCMP 1328</strain>
    </source>
</reference>
<dbReference type="SMART" id="SM00028">
    <property type="entry name" value="TPR"/>
    <property type="match status" value="3"/>
</dbReference>
<evidence type="ECO:0000256" key="5">
    <source>
        <dbReference type="SAM" id="Phobius"/>
    </source>
</evidence>
<feature type="compositionally biased region" description="Basic and acidic residues" evidence="4">
    <location>
        <begin position="335"/>
        <end position="347"/>
    </location>
</feature>
<dbReference type="SUPFAM" id="SSF48452">
    <property type="entry name" value="TPR-like"/>
    <property type="match status" value="1"/>
</dbReference>
<keyword evidence="5" id="KW-0812">Transmembrane</keyword>
<evidence type="ECO:0000256" key="4">
    <source>
        <dbReference type="SAM" id="MobiDB-lite"/>
    </source>
</evidence>
<evidence type="ECO:0000256" key="2">
    <source>
        <dbReference type="ARBA" id="ARBA00022803"/>
    </source>
</evidence>
<feature type="compositionally biased region" description="Low complexity" evidence="4">
    <location>
        <begin position="12"/>
        <end position="24"/>
    </location>
</feature>
<evidence type="ECO:0000313" key="8">
    <source>
        <dbReference type="Proteomes" id="UP000324585"/>
    </source>
</evidence>
<dbReference type="Proteomes" id="UP000324585">
    <property type="component" value="Unassembled WGS sequence"/>
</dbReference>
<feature type="region of interest" description="Disordered" evidence="4">
    <location>
        <begin position="1"/>
        <end position="50"/>
    </location>
</feature>
<proteinExistence type="predicted"/>
<evidence type="ECO:0000256" key="1">
    <source>
        <dbReference type="ARBA" id="ARBA00022737"/>
    </source>
</evidence>
<feature type="compositionally biased region" description="Basic and acidic residues" evidence="4">
    <location>
        <begin position="585"/>
        <end position="599"/>
    </location>
</feature>
<feature type="region of interest" description="Disordered" evidence="4">
    <location>
        <begin position="318"/>
        <end position="348"/>
    </location>
</feature>
<dbReference type="Gene3D" id="1.25.40.10">
    <property type="entry name" value="Tetratricopeptide repeat domain"/>
    <property type="match status" value="1"/>
</dbReference>
<evidence type="ECO:0000259" key="6">
    <source>
        <dbReference type="PROSITE" id="PS50076"/>
    </source>
</evidence>
<dbReference type="PROSITE" id="PS50005">
    <property type="entry name" value="TPR"/>
    <property type="match status" value="1"/>
</dbReference>
<dbReference type="InterPro" id="IPR036869">
    <property type="entry name" value="J_dom_sf"/>
</dbReference>
<dbReference type="Pfam" id="PF00226">
    <property type="entry name" value="DnaJ"/>
    <property type="match status" value="1"/>
</dbReference>
<feature type="repeat" description="TPR" evidence="3">
    <location>
        <begin position="192"/>
        <end position="225"/>
    </location>
</feature>
<organism evidence="7 8">
    <name type="scientific">Porphyridium purpureum</name>
    <name type="common">Red alga</name>
    <name type="synonym">Porphyridium cruentum</name>
    <dbReference type="NCBI Taxonomy" id="35688"/>
    <lineage>
        <taxon>Eukaryota</taxon>
        <taxon>Rhodophyta</taxon>
        <taxon>Bangiophyceae</taxon>
        <taxon>Porphyridiales</taxon>
        <taxon>Porphyridiaceae</taxon>
        <taxon>Porphyridium</taxon>
    </lineage>
</organism>
<dbReference type="Pfam" id="PF13414">
    <property type="entry name" value="TPR_11"/>
    <property type="match status" value="1"/>
</dbReference>
<dbReference type="CDD" id="cd06257">
    <property type="entry name" value="DnaJ"/>
    <property type="match status" value="1"/>
</dbReference>
<accession>A0A5J4YT06</accession>
<keyword evidence="5" id="KW-1133">Transmembrane helix</keyword>
<keyword evidence="8" id="KW-1185">Reference proteome</keyword>
<dbReference type="InterPro" id="IPR019734">
    <property type="entry name" value="TPR_rpt"/>
</dbReference>
<dbReference type="EMBL" id="VRMN01000004">
    <property type="protein sequence ID" value="KAA8494599.1"/>
    <property type="molecule type" value="Genomic_DNA"/>
</dbReference>
<evidence type="ECO:0000313" key="7">
    <source>
        <dbReference type="EMBL" id="KAA8494599.1"/>
    </source>
</evidence>
<dbReference type="InterPro" id="IPR011990">
    <property type="entry name" value="TPR-like_helical_dom_sf"/>
</dbReference>
<protein>
    <submittedName>
        <fullName evidence="7">Hsp70-Hsp90 organizing protein</fullName>
    </submittedName>
</protein>
<dbReference type="PANTHER" id="PTHR22904">
    <property type="entry name" value="TPR REPEAT CONTAINING PROTEIN"/>
    <property type="match status" value="1"/>
</dbReference>
<dbReference type="GO" id="GO:0051879">
    <property type="term" value="F:Hsp90 protein binding"/>
    <property type="evidence" value="ECO:0007669"/>
    <property type="project" value="TreeGrafter"/>
</dbReference>
<dbReference type="PROSITE" id="PS50076">
    <property type="entry name" value="DNAJ_2"/>
    <property type="match status" value="1"/>
</dbReference>
<gene>
    <name evidence="7" type="ORF">FVE85_2840</name>
</gene>
<dbReference type="PRINTS" id="PR00625">
    <property type="entry name" value="JDOMAIN"/>
</dbReference>
<feature type="transmembrane region" description="Helical" evidence="5">
    <location>
        <begin position="467"/>
        <end position="493"/>
    </location>
</feature>
<feature type="compositionally biased region" description="Basic residues" evidence="4">
    <location>
        <begin position="1"/>
        <end position="10"/>
    </location>
</feature>
<feature type="region of interest" description="Disordered" evidence="4">
    <location>
        <begin position="584"/>
        <end position="605"/>
    </location>
</feature>
<keyword evidence="2 3" id="KW-0802">TPR repeat</keyword>
<comment type="caution">
    <text evidence="7">The sequence shown here is derived from an EMBL/GenBank/DDBJ whole genome shotgun (WGS) entry which is preliminary data.</text>
</comment>
<dbReference type="InterPro" id="IPR001623">
    <property type="entry name" value="DnaJ_domain"/>
</dbReference>
<feature type="region of interest" description="Disordered" evidence="4">
    <location>
        <begin position="97"/>
        <end position="200"/>
    </location>
</feature>
<dbReference type="AlphaFoldDB" id="A0A5J4YT06"/>
<sequence>MGKKKTRKSRSQSEQEPQPSQSPSGAGKEGSSLPSGSHEQPDVAATRLSPAPLVGTVSAAAARVTEAQAETPVKQPLKPVFDAGVTDSPGYSDLEFAALRQSSLMQPDDGDEGSITAEDEDAAEPQDVLRLEPSGETTKILQIPMLSDRKSERASANSPATGSDLLAGREAHRAASQDSGGSDGSVTEPRNAERFKELGNGSFGRQDYESAIEYYTQAIRIDPQYAILYSNRSAAYMKMGRLSEARQDAACTIELRPTWSRGYWRRASVELSAGEFQAALETLDAGLLYNPQASELLESRKVALDGIRAQAVESASSLSKPSSQVQAGDAAIPMEEERGAETARGDEVDPTSTRIREILYAKTYYKVLGVRRDAPIATIKRQYYKLAKELHPDKCPEDNAEAAMQTVTMAYGALINPVKRGLYDRYLQETSSSGADNDPDVSFAEWEARQGFTMLPPLLTMLLRIPVIGWAIALTLFLLMLPVLILLFVVYIVTYLLCLPYRLIMMCCCPEAFAAMRAREREEEEMYENEARWERYNASRDSVGNPQIKGSHTRGRWSQYLERSTAGRDTPALPLEYPARRGRLRMPEGRSHRSSEKNQRPPCEVQSEAAKKLTVLTTNHLIYCGAAAGVIVVYCLAGA</sequence>
<dbReference type="SUPFAM" id="SSF46565">
    <property type="entry name" value="Chaperone J-domain"/>
    <property type="match status" value="1"/>
</dbReference>
<evidence type="ECO:0000256" key="3">
    <source>
        <dbReference type="PROSITE-ProRule" id="PRU00339"/>
    </source>
</evidence>
<dbReference type="OrthoDB" id="4373at2759"/>
<name>A0A5J4YT06_PORPP</name>
<feature type="domain" description="J" evidence="6">
    <location>
        <begin position="363"/>
        <end position="427"/>
    </location>
</feature>
<keyword evidence="1" id="KW-0677">Repeat</keyword>
<dbReference type="SMART" id="SM00271">
    <property type="entry name" value="DnaJ"/>
    <property type="match status" value="1"/>
</dbReference>
<feature type="compositionally biased region" description="Acidic residues" evidence="4">
    <location>
        <begin position="108"/>
        <end position="124"/>
    </location>
</feature>
<dbReference type="PANTHER" id="PTHR22904:SF523">
    <property type="entry name" value="STRESS-INDUCED-PHOSPHOPROTEIN 1"/>
    <property type="match status" value="1"/>
</dbReference>
<dbReference type="Gene3D" id="1.10.287.110">
    <property type="entry name" value="DnaJ domain"/>
    <property type="match status" value="1"/>
</dbReference>